<organism evidence="1 2">
    <name type="scientific">Bauhinia variegata</name>
    <name type="common">Purple orchid tree</name>
    <name type="synonym">Phanera variegata</name>
    <dbReference type="NCBI Taxonomy" id="167791"/>
    <lineage>
        <taxon>Eukaryota</taxon>
        <taxon>Viridiplantae</taxon>
        <taxon>Streptophyta</taxon>
        <taxon>Embryophyta</taxon>
        <taxon>Tracheophyta</taxon>
        <taxon>Spermatophyta</taxon>
        <taxon>Magnoliopsida</taxon>
        <taxon>eudicotyledons</taxon>
        <taxon>Gunneridae</taxon>
        <taxon>Pentapetalae</taxon>
        <taxon>rosids</taxon>
        <taxon>fabids</taxon>
        <taxon>Fabales</taxon>
        <taxon>Fabaceae</taxon>
        <taxon>Cercidoideae</taxon>
        <taxon>Cercideae</taxon>
        <taxon>Bauhiniinae</taxon>
        <taxon>Bauhinia</taxon>
    </lineage>
</organism>
<accession>A0ACB9Q340</accession>
<evidence type="ECO:0000313" key="1">
    <source>
        <dbReference type="EMBL" id="KAI4354499.1"/>
    </source>
</evidence>
<dbReference type="EMBL" id="CM039427">
    <property type="protein sequence ID" value="KAI4354499.1"/>
    <property type="molecule type" value="Genomic_DNA"/>
</dbReference>
<comment type="caution">
    <text evidence="1">The sequence shown here is derived from an EMBL/GenBank/DDBJ whole genome shotgun (WGS) entry which is preliminary data.</text>
</comment>
<sequence>MFKFIPQADAVLLKWILHNWSDDDCVKILTKCKEAISGKNKREKEKVIIIDIVINEKEDDHAMTETKLLFDVLMMTMLNGKERNEREFAELFLKAGFKDYKIFPIFGFRSLIELFP</sequence>
<protein>
    <submittedName>
        <fullName evidence="1">Uncharacterized protein</fullName>
    </submittedName>
</protein>
<evidence type="ECO:0000313" key="2">
    <source>
        <dbReference type="Proteomes" id="UP000828941"/>
    </source>
</evidence>
<gene>
    <name evidence="1" type="ORF">L6164_003353</name>
</gene>
<proteinExistence type="predicted"/>
<dbReference type="Proteomes" id="UP000828941">
    <property type="component" value="Chromosome 2"/>
</dbReference>
<reference evidence="1 2" key="1">
    <citation type="journal article" date="2022" name="DNA Res.">
        <title>Chromosomal-level genome assembly of the orchid tree Bauhinia variegata (Leguminosae; Cercidoideae) supports the allotetraploid origin hypothesis of Bauhinia.</title>
        <authorList>
            <person name="Zhong Y."/>
            <person name="Chen Y."/>
            <person name="Zheng D."/>
            <person name="Pang J."/>
            <person name="Liu Y."/>
            <person name="Luo S."/>
            <person name="Meng S."/>
            <person name="Qian L."/>
            <person name="Wei D."/>
            <person name="Dai S."/>
            <person name="Zhou R."/>
        </authorList>
    </citation>
    <scope>NUCLEOTIDE SEQUENCE [LARGE SCALE GENOMIC DNA]</scope>
    <source>
        <strain evidence="1">BV-YZ2020</strain>
    </source>
</reference>
<keyword evidence="2" id="KW-1185">Reference proteome</keyword>
<name>A0ACB9Q340_BAUVA</name>